<dbReference type="EMBL" id="SEKV01000163">
    <property type="protein sequence ID" value="TFY62515.1"/>
    <property type="molecule type" value="Genomic_DNA"/>
</dbReference>
<dbReference type="AlphaFoldDB" id="A0A4Y9YJF9"/>
<evidence type="ECO:0008006" key="3">
    <source>
        <dbReference type="Google" id="ProtNLM"/>
    </source>
</evidence>
<organism evidence="1 2">
    <name type="scientific">Rhodofomes roseus</name>
    <dbReference type="NCBI Taxonomy" id="34475"/>
    <lineage>
        <taxon>Eukaryota</taxon>
        <taxon>Fungi</taxon>
        <taxon>Dikarya</taxon>
        <taxon>Basidiomycota</taxon>
        <taxon>Agaricomycotina</taxon>
        <taxon>Agaricomycetes</taxon>
        <taxon>Polyporales</taxon>
        <taxon>Rhodofomes</taxon>
    </lineage>
</organism>
<accession>A0A4Y9YJF9</accession>
<sequence>MPASAIYTSTTMATPSASDGAAAVYDQSTVCRLPKDSQPICGHVFATVSPRTIKQHISMHHPEYIQGERTNCGWCTDSATGRTCGHGLSKGHLHKHICNVHLKMAVCWCSCCGGVFSRPDALKRHLKNTKCGGIDAE</sequence>
<evidence type="ECO:0000313" key="1">
    <source>
        <dbReference type="EMBL" id="TFY62515.1"/>
    </source>
</evidence>
<comment type="caution">
    <text evidence="1">The sequence shown here is derived from an EMBL/GenBank/DDBJ whole genome shotgun (WGS) entry which is preliminary data.</text>
</comment>
<proteinExistence type="predicted"/>
<gene>
    <name evidence="1" type="ORF">EVJ58_g3821</name>
</gene>
<dbReference type="Proteomes" id="UP000298390">
    <property type="component" value="Unassembled WGS sequence"/>
</dbReference>
<reference evidence="1 2" key="1">
    <citation type="submission" date="2019-01" db="EMBL/GenBank/DDBJ databases">
        <title>Genome sequencing of the rare red list fungi Fomitopsis rosea.</title>
        <authorList>
            <person name="Buettner E."/>
            <person name="Kellner H."/>
        </authorList>
    </citation>
    <scope>NUCLEOTIDE SEQUENCE [LARGE SCALE GENOMIC DNA]</scope>
    <source>
        <strain evidence="1 2">DSM 105464</strain>
    </source>
</reference>
<protein>
    <recommendedName>
        <fullName evidence="3">C2H2-type domain-containing protein</fullName>
    </recommendedName>
</protein>
<name>A0A4Y9YJF9_9APHY</name>
<evidence type="ECO:0000313" key="2">
    <source>
        <dbReference type="Proteomes" id="UP000298390"/>
    </source>
</evidence>